<dbReference type="InterPro" id="IPR032675">
    <property type="entry name" value="LRR_dom_sf"/>
</dbReference>
<dbReference type="Gene3D" id="3.40.50.10140">
    <property type="entry name" value="Toll/interleukin-1 receptor homology (TIR) domain"/>
    <property type="match status" value="1"/>
</dbReference>
<dbReference type="InterPro" id="IPR035897">
    <property type="entry name" value="Toll_tir_struct_dom_sf"/>
</dbReference>
<dbReference type="InterPro" id="IPR058546">
    <property type="entry name" value="RPS4B/Roq1-like_LRR"/>
</dbReference>
<keyword evidence="4" id="KW-0520">NAD</keyword>
<name>A0A0S3TBN2_PHAAN</name>
<dbReference type="Gene3D" id="1.10.8.430">
    <property type="entry name" value="Helical domain of apoptotic protease-activating factors"/>
    <property type="match status" value="1"/>
</dbReference>
<proteinExistence type="predicted"/>
<dbReference type="Gene3D" id="3.80.10.10">
    <property type="entry name" value="Ribonuclease Inhibitor"/>
    <property type="match status" value="1"/>
</dbReference>
<feature type="domain" description="TIR" evidence="5">
    <location>
        <begin position="62"/>
        <end position="238"/>
    </location>
</feature>
<dbReference type="Pfam" id="PF00931">
    <property type="entry name" value="NB-ARC"/>
    <property type="match status" value="1"/>
</dbReference>
<dbReference type="Gene3D" id="3.40.50.300">
    <property type="entry name" value="P-loop containing nucleotide triphosphate hydrolases"/>
    <property type="match status" value="1"/>
</dbReference>
<dbReference type="SUPFAM" id="SSF52540">
    <property type="entry name" value="P-loop containing nucleoside triphosphate hydrolases"/>
    <property type="match status" value="1"/>
</dbReference>
<dbReference type="GO" id="GO:0006952">
    <property type="term" value="P:defense response"/>
    <property type="evidence" value="ECO:0007669"/>
    <property type="project" value="UniProtKB-KW"/>
</dbReference>
<keyword evidence="1" id="KW-0433">Leucine-rich repeat</keyword>
<evidence type="ECO:0000259" key="5">
    <source>
        <dbReference type="PROSITE" id="PS50104"/>
    </source>
</evidence>
<dbReference type="InterPro" id="IPR000157">
    <property type="entry name" value="TIR_dom"/>
</dbReference>
<dbReference type="PROSITE" id="PS50104">
    <property type="entry name" value="TIR"/>
    <property type="match status" value="1"/>
</dbReference>
<dbReference type="PANTHER" id="PTHR11017">
    <property type="entry name" value="LEUCINE-RICH REPEAT-CONTAINING PROTEIN"/>
    <property type="match status" value="1"/>
</dbReference>
<dbReference type="PANTHER" id="PTHR11017:SF431">
    <property type="entry name" value="ADP-RIBOSYL CYCLASE_CYCLIC ADP-RIBOSE HYDROLASE"/>
    <property type="match status" value="1"/>
</dbReference>
<sequence>MPVHEGVLKMEKEKGDISALRLYYYQFHIHHQIQAWFWRALISQPQSEYVLFMAVRSHSQEFTYDVFLNFRGSDTRYGFAGNLYKALDDRGIHTFIDDKKLRGGDELAPTLVKAIQESRIAITVLSITYASSSFCLDELVYILDRADEKKLLVLPVFYNVDPSFVRHQKGSFGEALAWHEERLKADNKERLNHHMEKLEKWKMALHQVANLSGFHYKYGEGYEYKFIGKIVEWVSSEINRAPLHVADYPVGLDSQVLKVMKLLDVGSSDGVLLIGIYGMGGVGKTSLASAVYNLIASHFDGSCFLQNVREKSRKHGLVHLQSIILSEMLGDKRIMFESEQQGISMIQHRLQHKRLLLILDDVDKHELLQTLVGRPDCFGPGSKVIITTRDKQLLASHHVQKTYKVKKLNKNHALQLLTWKVFKSEQVYPEYEEVLNRAVTYACGLPLALEVIGANLCGKSIQECKSVIDQYKRIPNNRIQETLKVSFDALQEEEKRVFLDISCCFKGYKLTEVEDILHAHHGACMKYHIGVLAEKSFIKIGQYDCVTLHDLVEDMGKEIVRQESPEEPGKRSRLWSPKDIIQVLEDNTGTSEIKIICLDFPLFEKKMVEWNGMAFQKMQNLKTLIIRNGIFSDDPKCFPNSLRVLEWWRYPSHCLPSYFQPKQLAICKLPHSLFMSFEMDGLSKKLRNLRVLNFDCCECLTQIPDAVSDLQNLEELSFQNCVNLVRVHNSVGLLEKLRILEASGCIKLRNFPPLKLTSLEKLELSHCSSLERFPEIIGKMENIRELRLLGTLIKGLPLSFQNLTRLKKLSLLFCGIVQLQSSIVMMPELTLIEAWGWEGWQWIKWEEDEEKDGSMVSSKVELLWAPKCNLRDDFFQIGFTRFAHVKDLDLSNNNFTQLPECIKECQFLKKLDVSCCKHLREIRGIPPKLKHFNATNCLSLTPSSISIFLNEDLHENRKTMLVLPGSRNPEWFNYLSYEPSSSFWIRNKFPGKVLCLFVAPKDGDISDYVKLMLVINDKVYVCFFDRLKFLKLGAEHTFLFDLRNLIFTNNLYEVPLENEWNHVKVIYFDSKAASMPIESGIHVFKQESSDEDIMFTDPYAKTRSASPSSIFDFGLNIDPAFETWDFFFGKSEP</sequence>
<evidence type="ECO:0000256" key="4">
    <source>
        <dbReference type="ARBA" id="ARBA00023027"/>
    </source>
</evidence>
<dbReference type="InterPro" id="IPR036390">
    <property type="entry name" value="WH_DNA-bd_sf"/>
</dbReference>
<dbReference type="PRINTS" id="PR00364">
    <property type="entry name" value="DISEASERSIST"/>
</dbReference>
<dbReference type="OrthoDB" id="2149685at2759"/>
<evidence type="ECO:0000256" key="2">
    <source>
        <dbReference type="ARBA" id="ARBA00022737"/>
    </source>
</evidence>
<dbReference type="InterPro" id="IPR027417">
    <property type="entry name" value="P-loop_NTPase"/>
</dbReference>
<evidence type="ECO:0000313" key="6">
    <source>
        <dbReference type="EMBL" id="BAU02469.1"/>
    </source>
</evidence>
<dbReference type="FunFam" id="3.40.50.10140:FF:000007">
    <property type="entry name" value="Disease resistance protein (TIR-NBS-LRR class)"/>
    <property type="match status" value="1"/>
</dbReference>
<reference evidence="6 7" key="1">
    <citation type="journal article" date="2015" name="Sci. Rep.">
        <title>The power of single molecule real-time sequencing technology in the de novo assembly of a eukaryotic genome.</title>
        <authorList>
            <person name="Sakai H."/>
            <person name="Naito K."/>
            <person name="Ogiso-Tanaka E."/>
            <person name="Takahashi Y."/>
            <person name="Iseki K."/>
            <person name="Muto C."/>
            <person name="Satou K."/>
            <person name="Teruya K."/>
            <person name="Shiroma A."/>
            <person name="Shimoji M."/>
            <person name="Hirano T."/>
            <person name="Itoh T."/>
            <person name="Kaga A."/>
            <person name="Tomooka N."/>
        </authorList>
    </citation>
    <scope>NUCLEOTIDE SEQUENCE [LARGE SCALE GENOMIC DNA]</scope>
    <source>
        <strain evidence="7">cv. Shumari</strain>
    </source>
</reference>
<dbReference type="InterPro" id="IPR058192">
    <property type="entry name" value="WHD_ROQ1-like"/>
</dbReference>
<dbReference type="SMART" id="SM00255">
    <property type="entry name" value="TIR"/>
    <property type="match status" value="1"/>
</dbReference>
<dbReference type="InterPro" id="IPR044974">
    <property type="entry name" value="Disease_R_plants"/>
</dbReference>
<dbReference type="InterPro" id="IPR042197">
    <property type="entry name" value="Apaf_helical"/>
</dbReference>
<evidence type="ECO:0000256" key="1">
    <source>
        <dbReference type="ARBA" id="ARBA00022614"/>
    </source>
</evidence>
<dbReference type="SUPFAM" id="SSF46785">
    <property type="entry name" value="Winged helix' DNA-binding domain"/>
    <property type="match status" value="1"/>
</dbReference>
<dbReference type="Pfam" id="PF01582">
    <property type="entry name" value="TIR"/>
    <property type="match status" value="1"/>
</dbReference>
<evidence type="ECO:0000256" key="3">
    <source>
        <dbReference type="ARBA" id="ARBA00022821"/>
    </source>
</evidence>
<dbReference type="SUPFAM" id="SSF52058">
    <property type="entry name" value="L domain-like"/>
    <property type="match status" value="1"/>
</dbReference>
<dbReference type="Proteomes" id="UP000291084">
    <property type="component" value="Chromosome 11"/>
</dbReference>
<dbReference type="SUPFAM" id="SSF52200">
    <property type="entry name" value="Toll/Interleukin receptor TIR domain"/>
    <property type="match status" value="1"/>
</dbReference>
<keyword evidence="7" id="KW-1185">Reference proteome</keyword>
<keyword evidence="2" id="KW-0677">Repeat</keyword>
<organism evidence="6 7">
    <name type="scientific">Vigna angularis var. angularis</name>
    <dbReference type="NCBI Taxonomy" id="157739"/>
    <lineage>
        <taxon>Eukaryota</taxon>
        <taxon>Viridiplantae</taxon>
        <taxon>Streptophyta</taxon>
        <taxon>Embryophyta</taxon>
        <taxon>Tracheophyta</taxon>
        <taxon>Spermatophyta</taxon>
        <taxon>Magnoliopsida</taxon>
        <taxon>eudicotyledons</taxon>
        <taxon>Gunneridae</taxon>
        <taxon>Pentapetalae</taxon>
        <taxon>rosids</taxon>
        <taxon>fabids</taxon>
        <taxon>Fabales</taxon>
        <taxon>Fabaceae</taxon>
        <taxon>Papilionoideae</taxon>
        <taxon>50 kb inversion clade</taxon>
        <taxon>NPAAA clade</taxon>
        <taxon>indigoferoid/millettioid clade</taxon>
        <taxon>Phaseoleae</taxon>
        <taxon>Vigna</taxon>
    </lineage>
</organism>
<dbReference type="AlphaFoldDB" id="A0A0S3TBN2"/>
<dbReference type="InterPro" id="IPR002182">
    <property type="entry name" value="NB-ARC"/>
</dbReference>
<keyword evidence="3" id="KW-0611">Plant defense</keyword>
<dbReference type="GO" id="GO:0043531">
    <property type="term" value="F:ADP binding"/>
    <property type="evidence" value="ECO:0007669"/>
    <property type="project" value="InterPro"/>
</dbReference>
<dbReference type="GO" id="GO:0007165">
    <property type="term" value="P:signal transduction"/>
    <property type="evidence" value="ECO:0007669"/>
    <property type="project" value="InterPro"/>
</dbReference>
<accession>A0A0S3TBN2</accession>
<dbReference type="Pfam" id="PF23282">
    <property type="entry name" value="WHD_ROQ1"/>
    <property type="match status" value="1"/>
</dbReference>
<dbReference type="EMBL" id="AP015044">
    <property type="protein sequence ID" value="BAU02469.1"/>
    <property type="molecule type" value="Genomic_DNA"/>
</dbReference>
<gene>
    <name evidence="6" type="primary">Vigan.11G200900</name>
    <name evidence="6" type="ORF">VIGAN_11200900</name>
</gene>
<protein>
    <recommendedName>
        <fullName evidence="5">TIR domain-containing protein</fullName>
    </recommendedName>
</protein>
<evidence type="ECO:0000313" key="7">
    <source>
        <dbReference type="Proteomes" id="UP000291084"/>
    </source>
</evidence>
<dbReference type="Pfam" id="PF23286">
    <property type="entry name" value="LRR_13"/>
    <property type="match status" value="1"/>
</dbReference>